<dbReference type="AlphaFoldDB" id="A0A1B9I0F8"/>
<dbReference type="EMBL" id="KI894012">
    <property type="protein sequence ID" value="OCF48994.1"/>
    <property type="molecule type" value="Genomic_DNA"/>
</dbReference>
<reference evidence="4" key="4">
    <citation type="submission" date="2024-02" db="EMBL/GenBank/DDBJ databases">
        <title>Comparative genomics of Cryptococcus and Kwoniella reveals pathogenesis evolution and contrasting modes of karyotype evolution via chromosome fusion or intercentromeric recombination.</title>
        <authorList>
            <person name="Coelho M.A."/>
            <person name="David-Palma M."/>
            <person name="Shea T."/>
            <person name="Bowers K."/>
            <person name="McGinley-Smith S."/>
            <person name="Mohammad A.W."/>
            <person name="Gnirke A."/>
            <person name="Yurkov A.M."/>
            <person name="Nowrousian M."/>
            <person name="Sun S."/>
            <person name="Cuomo C.A."/>
            <person name="Heitman J."/>
        </authorList>
    </citation>
    <scope>NUCLEOTIDE SEQUENCE</scope>
    <source>
        <strain evidence="4">CBS 10737</strain>
    </source>
</reference>
<protein>
    <submittedName>
        <fullName evidence="3">Uncharacterized protein</fullName>
    </submittedName>
</protein>
<dbReference type="RefSeq" id="XP_019010213.1">
    <property type="nucleotide sequence ID" value="XM_019156411.1"/>
</dbReference>
<reference evidence="3" key="3">
    <citation type="submission" date="2016-07" db="EMBL/GenBank/DDBJ databases">
        <title>Evolution of pathogenesis and genome organization in the Tremellales.</title>
        <authorList>
            <person name="Cuomo C."/>
            <person name="Litvintseva A."/>
            <person name="Heitman J."/>
            <person name="Chen Y."/>
            <person name="Sun S."/>
            <person name="Springer D."/>
            <person name="Dromer F."/>
            <person name="Young S."/>
            <person name="Zeng Q."/>
            <person name="Chapman S."/>
            <person name="Gujja S."/>
            <person name="Saif S."/>
            <person name="Birren B."/>
        </authorList>
    </citation>
    <scope>NUCLEOTIDE SEQUENCE</scope>
    <source>
        <strain evidence="3">CBS 10737</strain>
    </source>
</reference>
<keyword evidence="2" id="KW-0812">Transmembrane</keyword>
<keyword evidence="5" id="KW-1185">Reference proteome</keyword>
<evidence type="ECO:0000256" key="2">
    <source>
        <dbReference type="SAM" id="Phobius"/>
    </source>
</evidence>
<reference evidence="4" key="2">
    <citation type="submission" date="2013-07" db="EMBL/GenBank/DDBJ databases">
        <authorList>
            <consortium name="The Broad Institute Genome Sequencing Platform"/>
            <person name="Cuomo C."/>
            <person name="Litvintseva A."/>
            <person name="Chen Y."/>
            <person name="Heitman J."/>
            <person name="Sun S."/>
            <person name="Springer D."/>
            <person name="Dromer F."/>
            <person name="Young S.K."/>
            <person name="Zeng Q."/>
            <person name="Gargeya S."/>
            <person name="Fitzgerald M."/>
            <person name="Abouelleil A."/>
            <person name="Alvarado L."/>
            <person name="Berlin A.M."/>
            <person name="Chapman S.B."/>
            <person name="Dewar J."/>
            <person name="Goldberg J."/>
            <person name="Griggs A."/>
            <person name="Gujja S."/>
            <person name="Hansen M."/>
            <person name="Howarth C."/>
            <person name="Imamovic A."/>
            <person name="Larimer J."/>
            <person name="McCowan C."/>
            <person name="Murphy C."/>
            <person name="Pearson M."/>
            <person name="Priest M."/>
            <person name="Roberts A."/>
            <person name="Saif S."/>
            <person name="Shea T."/>
            <person name="Sykes S."/>
            <person name="Wortman J."/>
            <person name="Nusbaum C."/>
            <person name="Birren B."/>
        </authorList>
    </citation>
    <scope>NUCLEOTIDE SEQUENCE</scope>
    <source>
        <strain evidence="4">CBS 10737</strain>
    </source>
</reference>
<accession>A0A1B9I0F8</accession>
<reference evidence="3" key="1">
    <citation type="submission" date="2013-07" db="EMBL/GenBank/DDBJ databases">
        <title>The Genome Sequence of Cryptococcus pinus CBS10737.</title>
        <authorList>
            <consortium name="The Broad Institute Genome Sequencing Platform"/>
            <person name="Cuomo C."/>
            <person name="Litvintseva A."/>
            <person name="Chen Y."/>
            <person name="Heitman J."/>
            <person name="Sun S."/>
            <person name="Springer D."/>
            <person name="Dromer F."/>
            <person name="Young S.K."/>
            <person name="Zeng Q."/>
            <person name="Gargeya S."/>
            <person name="Fitzgerald M."/>
            <person name="Abouelleil A."/>
            <person name="Alvarado L."/>
            <person name="Berlin A.M."/>
            <person name="Chapman S.B."/>
            <person name="Dewar J."/>
            <person name="Goldberg J."/>
            <person name="Griggs A."/>
            <person name="Gujja S."/>
            <person name="Hansen M."/>
            <person name="Howarth C."/>
            <person name="Imamovic A."/>
            <person name="Larimer J."/>
            <person name="McCowan C."/>
            <person name="Murphy C."/>
            <person name="Pearson M."/>
            <person name="Priest M."/>
            <person name="Roberts A."/>
            <person name="Saif S."/>
            <person name="Shea T."/>
            <person name="Sykes S."/>
            <person name="Wortman J."/>
            <person name="Nusbaum C."/>
            <person name="Birren B."/>
        </authorList>
    </citation>
    <scope>NUCLEOTIDE SEQUENCE [LARGE SCALE GENOMIC DNA]</scope>
    <source>
        <strain evidence="3">CBS 10737</strain>
    </source>
</reference>
<evidence type="ECO:0000313" key="4">
    <source>
        <dbReference type="EMBL" id="WWC71902.1"/>
    </source>
</evidence>
<gene>
    <name evidence="3" type="ORF">I206_04681</name>
    <name evidence="4" type="ORF">I206_105861</name>
</gene>
<organism evidence="3">
    <name type="scientific">Kwoniella pini CBS 10737</name>
    <dbReference type="NCBI Taxonomy" id="1296096"/>
    <lineage>
        <taxon>Eukaryota</taxon>
        <taxon>Fungi</taxon>
        <taxon>Dikarya</taxon>
        <taxon>Basidiomycota</taxon>
        <taxon>Agaricomycotina</taxon>
        <taxon>Tremellomycetes</taxon>
        <taxon>Tremellales</taxon>
        <taxon>Cryptococcaceae</taxon>
        <taxon>Kwoniella</taxon>
    </lineage>
</organism>
<dbReference type="Proteomes" id="UP000094020">
    <property type="component" value="Chromosome 8"/>
</dbReference>
<dbReference type="OrthoDB" id="2571494at2759"/>
<proteinExistence type="predicted"/>
<feature type="transmembrane region" description="Helical" evidence="2">
    <location>
        <begin position="197"/>
        <end position="220"/>
    </location>
</feature>
<keyword evidence="2" id="KW-1133">Transmembrane helix</keyword>
<keyword evidence="2" id="KW-0472">Membrane</keyword>
<evidence type="ECO:0000313" key="5">
    <source>
        <dbReference type="Proteomes" id="UP000094020"/>
    </source>
</evidence>
<evidence type="ECO:0000313" key="3">
    <source>
        <dbReference type="EMBL" id="OCF48994.1"/>
    </source>
</evidence>
<feature type="region of interest" description="Disordered" evidence="1">
    <location>
        <begin position="1"/>
        <end position="26"/>
    </location>
</feature>
<dbReference type="KEGG" id="kpin:30173050"/>
<sequence>MTSINPSKSISKNRPRSSSLSLSISRSPSVLSSGSIFPQAPLVPPLLTHTHLHTTSKSTDNLEESNIESNIKNHQNIYGIHPYSNPIKRVLSSGGGNLEPIIGDKEEEEEEKIYKISQQAQYENIRSDEREEEEEDTHNEINNVIRPLLPIPKVSFVEPFSNPSRNVQRTSQPSHSELEMENITYDGPFQPPDSKELLSIILSVVGVMILAIAAGCTTIFDWVL</sequence>
<name>A0A1B9I0F8_9TREE</name>
<evidence type="ECO:0000256" key="1">
    <source>
        <dbReference type="SAM" id="MobiDB-lite"/>
    </source>
</evidence>
<dbReference type="GeneID" id="30173050"/>
<dbReference type="EMBL" id="CP144526">
    <property type="protein sequence ID" value="WWC71902.1"/>
    <property type="molecule type" value="Genomic_DNA"/>
</dbReference>